<evidence type="ECO:0000256" key="4">
    <source>
        <dbReference type="ARBA" id="ARBA00023163"/>
    </source>
</evidence>
<dbReference type="Proteomes" id="UP000321933">
    <property type="component" value="Unassembled WGS sequence"/>
</dbReference>
<dbReference type="GO" id="GO:0016987">
    <property type="term" value="F:sigma factor activity"/>
    <property type="evidence" value="ECO:0007669"/>
    <property type="project" value="UniProtKB-KW"/>
</dbReference>
<dbReference type="SUPFAM" id="SSF88946">
    <property type="entry name" value="Sigma2 domain of RNA polymerase sigma factors"/>
    <property type="match status" value="1"/>
</dbReference>
<reference evidence="7 8" key="1">
    <citation type="submission" date="2019-08" db="EMBL/GenBank/DDBJ databases">
        <title>Parahaliea maris sp. nov., isolated from the surface seawater.</title>
        <authorList>
            <person name="Liu Y."/>
        </authorList>
    </citation>
    <scope>NUCLEOTIDE SEQUENCE [LARGE SCALE GENOMIC DNA]</scope>
    <source>
        <strain evidence="7 8">S2-26</strain>
    </source>
</reference>
<proteinExistence type="inferred from homology"/>
<dbReference type="InterPro" id="IPR036388">
    <property type="entry name" value="WH-like_DNA-bd_sf"/>
</dbReference>
<name>A0A5C8ZY71_9GAMM</name>
<keyword evidence="3" id="KW-0731">Sigma factor</keyword>
<feature type="domain" description="RNA polymerase sigma factor 70 region 4 type 2" evidence="6">
    <location>
        <begin position="106"/>
        <end position="157"/>
    </location>
</feature>
<dbReference type="Pfam" id="PF08281">
    <property type="entry name" value="Sigma70_r4_2"/>
    <property type="match status" value="1"/>
</dbReference>
<organism evidence="7 8">
    <name type="scientific">Parahaliea aestuarii</name>
    <dbReference type="NCBI Taxonomy" id="1852021"/>
    <lineage>
        <taxon>Bacteria</taxon>
        <taxon>Pseudomonadati</taxon>
        <taxon>Pseudomonadota</taxon>
        <taxon>Gammaproteobacteria</taxon>
        <taxon>Cellvibrionales</taxon>
        <taxon>Halieaceae</taxon>
        <taxon>Parahaliea</taxon>
    </lineage>
</organism>
<dbReference type="EMBL" id="VRYZ01000003">
    <property type="protein sequence ID" value="TXS92654.1"/>
    <property type="molecule type" value="Genomic_DNA"/>
</dbReference>
<comment type="similarity">
    <text evidence="1">Belongs to the sigma-70 factor family. ECF subfamily.</text>
</comment>
<accession>A0A5C8ZY71</accession>
<dbReference type="InterPro" id="IPR013324">
    <property type="entry name" value="RNA_pol_sigma_r3/r4-like"/>
</dbReference>
<dbReference type="PANTHER" id="PTHR43133:SF63">
    <property type="entry name" value="RNA POLYMERASE SIGMA FACTOR FECI-RELATED"/>
    <property type="match status" value="1"/>
</dbReference>
<keyword evidence="2" id="KW-0805">Transcription regulation</keyword>
<dbReference type="InterPro" id="IPR013249">
    <property type="entry name" value="RNA_pol_sigma70_r4_t2"/>
</dbReference>
<dbReference type="Gene3D" id="1.10.10.10">
    <property type="entry name" value="Winged helix-like DNA-binding domain superfamily/Winged helix DNA-binding domain"/>
    <property type="match status" value="1"/>
</dbReference>
<dbReference type="InterPro" id="IPR013325">
    <property type="entry name" value="RNA_pol_sigma_r2"/>
</dbReference>
<dbReference type="PANTHER" id="PTHR43133">
    <property type="entry name" value="RNA POLYMERASE ECF-TYPE SIGMA FACTO"/>
    <property type="match status" value="1"/>
</dbReference>
<dbReference type="Pfam" id="PF04542">
    <property type="entry name" value="Sigma70_r2"/>
    <property type="match status" value="1"/>
</dbReference>
<keyword evidence="8" id="KW-1185">Reference proteome</keyword>
<evidence type="ECO:0000256" key="1">
    <source>
        <dbReference type="ARBA" id="ARBA00010641"/>
    </source>
</evidence>
<dbReference type="GO" id="GO:0006352">
    <property type="term" value="P:DNA-templated transcription initiation"/>
    <property type="evidence" value="ECO:0007669"/>
    <property type="project" value="InterPro"/>
</dbReference>
<comment type="caution">
    <text evidence="7">The sequence shown here is derived from an EMBL/GenBank/DDBJ whole genome shotgun (WGS) entry which is preliminary data.</text>
</comment>
<keyword evidence="4" id="KW-0804">Transcription</keyword>
<evidence type="ECO:0000259" key="6">
    <source>
        <dbReference type="Pfam" id="PF08281"/>
    </source>
</evidence>
<dbReference type="InterPro" id="IPR014284">
    <property type="entry name" value="RNA_pol_sigma-70_dom"/>
</dbReference>
<protein>
    <submittedName>
        <fullName evidence="7">RNA polymerase sigma factor</fullName>
    </submittedName>
</protein>
<dbReference type="GO" id="GO:0003677">
    <property type="term" value="F:DNA binding"/>
    <property type="evidence" value="ECO:0007669"/>
    <property type="project" value="InterPro"/>
</dbReference>
<dbReference type="Gene3D" id="1.10.1740.10">
    <property type="match status" value="1"/>
</dbReference>
<dbReference type="SUPFAM" id="SSF88659">
    <property type="entry name" value="Sigma3 and sigma4 domains of RNA polymerase sigma factors"/>
    <property type="match status" value="1"/>
</dbReference>
<dbReference type="OrthoDB" id="9797134at2"/>
<evidence type="ECO:0000313" key="7">
    <source>
        <dbReference type="EMBL" id="TXS92654.1"/>
    </source>
</evidence>
<dbReference type="NCBIfam" id="TIGR02937">
    <property type="entry name" value="sigma70-ECF"/>
    <property type="match status" value="1"/>
</dbReference>
<dbReference type="InterPro" id="IPR039425">
    <property type="entry name" value="RNA_pol_sigma-70-like"/>
</dbReference>
<evidence type="ECO:0000256" key="3">
    <source>
        <dbReference type="ARBA" id="ARBA00023082"/>
    </source>
</evidence>
<evidence type="ECO:0000259" key="5">
    <source>
        <dbReference type="Pfam" id="PF04542"/>
    </source>
</evidence>
<gene>
    <name evidence="7" type="ORF">FVW59_07325</name>
</gene>
<sequence length="174" mass="19657">MVSTHQPALEKYLARKMDNPDDAAEVAQEAFLRLHRMESPQQLDNARAFLYQVATNLAVDQLRRRKLHFRFLKIEGGQGIEDDSTDLNAGGASPEQILGAREKLSAIYSAVEELPLKVRQAFLLHRKSGLSYNDISREMGVSVSSVEKYILQALQHCRRRLAAHYAGEEKPPEN</sequence>
<dbReference type="AlphaFoldDB" id="A0A5C8ZY71"/>
<evidence type="ECO:0000313" key="8">
    <source>
        <dbReference type="Proteomes" id="UP000321933"/>
    </source>
</evidence>
<dbReference type="InterPro" id="IPR007627">
    <property type="entry name" value="RNA_pol_sigma70_r2"/>
</dbReference>
<feature type="domain" description="RNA polymerase sigma-70 region 2" evidence="5">
    <location>
        <begin position="1"/>
        <end position="66"/>
    </location>
</feature>
<evidence type="ECO:0000256" key="2">
    <source>
        <dbReference type="ARBA" id="ARBA00023015"/>
    </source>
</evidence>